<keyword evidence="6" id="KW-0614">Plasmid</keyword>
<dbReference type="SMART" id="SM00421">
    <property type="entry name" value="HTH_LUXR"/>
    <property type="match status" value="1"/>
</dbReference>
<protein>
    <submittedName>
        <fullName evidence="6">Response regulator transcription factor</fullName>
    </submittedName>
</protein>
<proteinExistence type="predicted"/>
<geneLocation type="plasmid" evidence="6">
    <name>unnamed</name>
</geneLocation>
<dbReference type="CDD" id="cd06170">
    <property type="entry name" value="LuxR_C_like"/>
    <property type="match status" value="1"/>
</dbReference>
<gene>
    <name evidence="6" type="ORF">MKJ03_19680</name>
</gene>
<evidence type="ECO:0000256" key="2">
    <source>
        <dbReference type="ARBA" id="ARBA00023125"/>
    </source>
</evidence>
<dbReference type="PANTHER" id="PTHR44688:SF16">
    <property type="entry name" value="DNA-BINDING TRANSCRIPTIONAL ACTIVATOR DEVR_DOSR"/>
    <property type="match status" value="1"/>
</dbReference>
<dbReference type="Proteomes" id="UP001522662">
    <property type="component" value="Unassembled WGS sequence"/>
</dbReference>
<feature type="region of interest" description="Disordered" evidence="4">
    <location>
        <begin position="250"/>
        <end position="273"/>
    </location>
</feature>
<dbReference type="InterPro" id="IPR016032">
    <property type="entry name" value="Sig_transdc_resp-reg_C-effctor"/>
</dbReference>
<sequence>MKQLAPHVWSDGADLVASLEAMPNLRTLLYVGPPDVISGAMAAAIQREFPFLRVSQSVSMQSALEEFDVPLRLVLVDLLHAQELGECANELLGQHPSAAIAIVTDSDLRGSVERFHQIDTSHVQGVLPLNVSLDVLLSMLRIILRGGTYFPSIAYRNQDGIRWRNEGDSSQDVTKPRVVREVQGKIMHQLTKRENQILGRIALGNQNKIIAAALGVSEHTVKIHIHNIITKLGVHNRTEAVALYFEHRDRDGDGSSSGYVQRPSSNPAPGGDA</sequence>
<evidence type="ECO:0000313" key="7">
    <source>
        <dbReference type="Proteomes" id="UP001522662"/>
    </source>
</evidence>
<evidence type="ECO:0000256" key="1">
    <source>
        <dbReference type="ARBA" id="ARBA00023015"/>
    </source>
</evidence>
<feature type="domain" description="HTH luxR-type" evidence="5">
    <location>
        <begin position="183"/>
        <end position="248"/>
    </location>
</feature>
<dbReference type="RefSeq" id="WP_245137887.1">
    <property type="nucleotide sequence ID" value="NZ_CP128477.1"/>
</dbReference>
<dbReference type="InterPro" id="IPR000792">
    <property type="entry name" value="Tscrpt_reg_LuxR_C"/>
</dbReference>
<dbReference type="Gene3D" id="3.40.50.2300">
    <property type="match status" value="1"/>
</dbReference>
<dbReference type="Pfam" id="PF00196">
    <property type="entry name" value="GerE"/>
    <property type="match status" value="1"/>
</dbReference>
<accession>A0ABT0D581</accession>
<dbReference type="SUPFAM" id="SSF46894">
    <property type="entry name" value="C-terminal effector domain of the bipartite response regulators"/>
    <property type="match status" value="1"/>
</dbReference>
<keyword evidence="1" id="KW-0805">Transcription regulation</keyword>
<dbReference type="PROSITE" id="PS50043">
    <property type="entry name" value="HTH_LUXR_2"/>
    <property type="match status" value="1"/>
</dbReference>
<dbReference type="EMBL" id="JALAYX010000006">
    <property type="protein sequence ID" value="MCJ8240563.1"/>
    <property type="molecule type" value="Genomic_DNA"/>
</dbReference>
<keyword evidence="3" id="KW-0804">Transcription</keyword>
<evidence type="ECO:0000259" key="5">
    <source>
        <dbReference type="PROSITE" id="PS50043"/>
    </source>
</evidence>
<dbReference type="PROSITE" id="PS00622">
    <property type="entry name" value="HTH_LUXR_1"/>
    <property type="match status" value="1"/>
</dbReference>
<organism evidence="6 7">
    <name type="scientific">Peteryoungia algae</name>
    <dbReference type="NCBI Taxonomy" id="2919917"/>
    <lineage>
        <taxon>Bacteria</taxon>
        <taxon>Pseudomonadati</taxon>
        <taxon>Pseudomonadota</taxon>
        <taxon>Alphaproteobacteria</taxon>
        <taxon>Hyphomicrobiales</taxon>
        <taxon>Rhizobiaceae</taxon>
        <taxon>Peteryoungia</taxon>
    </lineage>
</organism>
<keyword evidence="2" id="KW-0238">DNA-binding</keyword>
<name>A0ABT0D581_9HYPH</name>
<dbReference type="PRINTS" id="PR00038">
    <property type="entry name" value="HTHLUXR"/>
</dbReference>
<comment type="caution">
    <text evidence="6">The sequence shown here is derived from an EMBL/GenBank/DDBJ whole genome shotgun (WGS) entry which is preliminary data.</text>
</comment>
<dbReference type="PANTHER" id="PTHR44688">
    <property type="entry name" value="DNA-BINDING TRANSCRIPTIONAL ACTIVATOR DEVR_DOSR"/>
    <property type="match status" value="1"/>
</dbReference>
<reference evidence="6 7" key="1">
    <citation type="submission" date="2022-03" db="EMBL/GenBank/DDBJ databases">
        <title>Rhizobium SSM4.3 sp. nov., isolated from Sediment (Gouqi Island).</title>
        <authorList>
            <person name="Chen G."/>
        </authorList>
    </citation>
    <scope>NUCLEOTIDE SEQUENCE [LARGE SCALE GENOMIC DNA]</scope>
    <source>
        <strain evidence="6 7">SSM4.3</strain>
        <plasmid evidence="6">unnamed</plasmid>
    </source>
</reference>
<feature type="compositionally biased region" description="Polar residues" evidence="4">
    <location>
        <begin position="254"/>
        <end position="267"/>
    </location>
</feature>
<evidence type="ECO:0000256" key="4">
    <source>
        <dbReference type="SAM" id="MobiDB-lite"/>
    </source>
</evidence>
<evidence type="ECO:0000256" key="3">
    <source>
        <dbReference type="ARBA" id="ARBA00023163"/>
    </source>
</evidence>
<keyword evidence="7" id="KW-1185">Reference proteome</keyword>
<evidence type="ECO:0000313" key="6">
    <source>
        <dbReference type="EMBL" id="MCJ8240563.1"/>
    </source>
</evidence>